<evidence type="ECO:0000313" key="1">
    <source>
        <dbReference type="EMBL" id="ORY10862.1"/>
    </source>
</evidence>
<gene>
    <name evidence="1" type="ORF">BCR34DRAFT_625062</name>
</gene>
<name>A0A1Y1ZKS8_9PLEO</name>
<organism evidence="1 2">
    <name type="scientific">Clohesyomyces aquaticus</name>
    <dbReference type="NCBI Taxonomy" id="1231657"/>
    <lineage>
        <taxon>Eukaryota</taxon>
        <taxon>Fungi</taxon>
        <taxon>Dikarya</taxon>
        <taxon>Ascomycota</taxon>
        <taxon>Pezizomycotina</taxon>
        <taxon>Dothideomycetes</taxon>
        <taxon>Pleosporomycetidae</taxon>
        <taxon>Pleosporales</taxon>
        <taxon>Lindgomycetaceae</taxon>
        <taxon>Clohesyomyces</taxon>
    </lineage>
</organism>
<reference evidence="1 2" key="1">
    <citation type="submission" date="2016-07" db="EMBL/GenBank/DDBJ databases">
        <title>Pervasive Adenine N6-methylation of Active Genes in Fungi.</title>
        <authorList>
            <consortium name="DOE Joint Genome Institute"/>
            <person name="Mondo S.J."/>
            <person name="Dannebaum R.O."/>
            <person name="Kuo R.C."/>
            <person name="Labutti K."/>
            <person name="Haridas S."/>
            <person name="Kuo A."/>
            <person name="Salamov A."/>
            <person name="Ahrendt S.R."/>
            <person name="Lipzen A."/>
            <person name="Sullivan W."/>
            <person name="Andreopoulos W.B."/>
            <person name="Clum A."/>
            <person name="Lindquist E."/>
            <person name="Daum C."/>
            <person name="Ramamoorthy G.K."/>
            <person name="Gryganskyi A."/>
            <person name="Culley D."/>
            <person name="Magnuson J.K."/>
            <person name="James T.Y."/>
            <person name="O'Malley M.A."/>
            <person name="Stajich J.E."/>
            <person name="Spatafora J.W."/>
            <person name="Visel A."/>
            <person name="Grigoriev I.V."/>
        </authorList>
    </citation>
    <scope>NUCLEOTIDE SEQUENCE [LARGE SCALE GENOMIC DNA]</scope>
    <source>
        <strain evidence="1 2">CBS 115471</strain>
    </source>
</reference>
<comment type="caution">
    <text evidence="1">The sequence shown here is derived from an EMBL/GenBank/DDBJ whole genome shotgun (WGS) entry which is preliminary data.</text>
</comment>
<dbReference type="STRING" id="1231657.A0A1Y1ZKS8"/>
<protein>
    <submittedName>
        <fullName evidence="1">Uncharacterized protein</fullName>
    </submittedName>
</protein>
<proteinExistence type="predicted"/>
<dbReference type="EMBL" id="MCFA01000067">
    <property type="protein sequence ID" value="ORY10862.1"/>
    <property type="molecule type" value="Genomic_DNA"/>
</dbReference>
<evidence type="ECO:0000313" key="2">
    <source>
        <dbReference type="Proteomes" id="UP000193144"/>
    </source>
</evidence>
<dbReference type="AlphaFoldDB" id="A0A1Y1ZKS8"/>
<keyword evidence="2" id="KW-1185">Reference proteome</keyword>
<dbReference type="OrthoDB" id="268428at2759"/>
<sequence>MVGPLNISLVQNQDVLISEYAGLTITVIGLAEGGVKQVTDFDVSSKICGDKSRYLGGLIQKSGMAMLENENKDVMRIWLSGLHDMSDEKMEEQSIDEVSIYTVWELLRIIDVHGSAQDQIDTVELDNEFARALALPCMIFDHAPGFAHVTKFLGYNYPGQIKERRTNGFKSKQRHLAPPEFVGKLSNSGRAGLKAVLHRNLWSSIGRILSSCRSCSCWDKSIGRYIAELVHISVFPLDETFSQTSINQLFERLDRFRYTYTPNCQKCEIIDWDHGVQKAISATKTYFHGLCMDCTDTSKPKRSDHHTDY</sequence>
<accession>A0A1Y1ZKS8</accession>
<dbReference type="Proteomes" id="UP000193144">
    <property type="component" value="Unassembled WGS sequence"/>
</dbReference>